<reference evidence="1" key="1">
    <citation type="submission" date="2021-06" db="EMBL/GenBank/DDBJ databases">
        <authorList>
            <person name="Hodson N. C."/>
            <person name="Mongue J. A."/>
            <person name="Jaron S. K."/>
        </authorList>
    </citation>
    <scope>NUCLEOTIDE SEQUENCE</scope>
</reference>
<dbReference type="Proteomes" id="UP000708208">
    <property type="component" value="Unassembled WGS sequence"/>
</dbReference>
<gene>
    <name evidence="1" type="ORF">AFUS01_LOCUS25594</name>
</gene>
<comment type="caution">
    <text evidence="1">The sequence shown here is derived from an EMBL/GenBank/DDBJ whole genome shotgun (WGS) entry which is preliminary data.</text>
</comment>
<dbReference type="EMBL" id="CAJVCH010331208">
    <property type="protein sequence ID" value="CAG7787067.1"/>
    <property type="molecule type" value="Genomic_DNA"/>
</dbReference>
<evidence type="ECO:0000313" key="1">
    <source>
        <dbReference type="EMBL" id="CAG7787067.1"/>
    </source>
</evidence>
<name>A0A8J2KKZ4_9HEXA</name>
<keyword evidence="2" id="KW-1185">Reference proteome</keyword>
<proteinExistence type="predicted"/>
<sequence>ADDGTQVPNITYVHYDPLTVSKGITKILVRWKSGRGLRASCGAKVYFLDNDDTDFVLSERKDPQDAFWTEISVRLTFGMSYNINIAEQIVDLEMSEFGKYELRTKNCFDIHNYSFIHCRKSLQALNSILNEYLSKNCRSNFLY</sequence>
<accession>A0A8J2KKZ4</accession>
<organism evidence="1 2">
    <name type="scientific">Allacma fusca</name>
    <dbReference type="NCBI Taxonomy" id="39272"/>
    <lineage>
        <taxon>Eukaryota</taxon>
        <taxon>Metazoa</taxon>
        <taxon>Ecdysozoa</taxon>
        <taxon>Arthropoda</taxon>
        <taxon>Hexapoda</taxon>
        <taxon>Collembola</taxon>
        <taxon>Symphypleona</taxon>
        <taxon>Sminthuridae</taxon>
        <taxon>Allacma</taxon>
    </lineage>
</organism>
<feature type="non-terminal residue" evidence="1">
    <location>
        <position position="1"/>
    </location>
</feature>
<evidence type="ECO:0000313" key="2">
    <source>
        <dbReference type="Proteomes" id="UP000708208"/>
    </source>
</evidence>
<dbReference type="AlphaFoldDB" id="A0A8J2KKZ4"/>
<protein>
    <submittedName>
        <fullName evidence="1">Uncharacterized protein</fullName>
    </submittedName>
</protein>